<dbReference type="PROSITE" id="PS51141">
    <property type="entry name" value="ZF_SBP"/>
    <property type="match status" value="1"/>
</dbReference>
<dbReference type="FunFam" id="4.10.1100.10:FF:000001">
    <property type="entry name" value="Squamosa promoter-binding-like protein 14"/>
    <property type="match status" value="1"/>
</dbReference>
<feature type="compositionally biased region" description="Basic and acidic residues" evidence="10">
    <location>
        <begin position="321"/>
        <end position="331"/>
    </location>
</feature>
<dbReference type="GO" id="GO:0008270">
    <property type="term" value="F:zinc ion binding"/>
    <property type="evidence" value="ECO:0007669"/>
    <property type="project" value="UniProtKB-KW"/>
</dbReference>
<evidence type="ECO:0000256" key="4">
    <source>
        <dbReference type="ARBA" id="ARBA00022833"/>
    </source>
</evidence>
<dbReference type="Gene3D" id="4.10.1100.10">
    <property type="entry name" value="Transcription factor, SBP-box domain"/>
    <property type="match status" value="1"/>
</dbReference>
<keyword evidence="4" id="KW-0862">Zinc</keyword>
<feature type="compositionally biased region" description="Basic residues" evidence="10">
    <location>
        <begin position="132"/>
        <end position="143"/>
    </location>
</feature>
<evidence type="ECO:0000313" key="12">
    <source>
        <dbReference type="EMBL" id="AQQ11836.1"/>
    </source>
</evidence>
<name>A0A3Q8ANS2_BAMOL</name>
<keyword evidence="2" id="KW-0479">Metal-binding</keyword>
<feature type="region of interest" description="Disordered" evidence="10">
    <location>
        <begin position="35"/>
        <end position="65"/>
    </location>
</feature>
<keyword evidence="8" id="KW-0539">Nucleus</keyword>
<evidence type="ECO:0000256" key="9">
    <source>
        <dbReference type="PROSITE-ProRule" id="PRU00470"/>
    </source>
</evidence>
<comment type="subcellular location">
    <subcellularLocation>
        <location evidence="1">Nucleus</location>
    </subcellularLocation>
</comment>
<feature type="domain" description="SBP-type" evidence="11">
    <location>
        <begin position="66"/>
        <end position="143"/>
    </location>
</feature>
<evidence type="ECO:0000256" key="3">
    <source>
        <dbReference type="ARBA" id="ARBA00022771"/>
    </source>
</evidence>
<feature type="region of interest" description="Disordered" evidence="10">
    <location>
        <begin position="132"/>
        <end position="152"/>
    </location>
</feature>
<feature type="region of interest" description="Disordered" evidence="10">
    <location>
        <begin position="310"/>
        <end position="378"/>
    </location>
</feature>
<dbReference type="InterPro" id="IPR036893">
    <property type="entry name" value="SBP_sf"/>
</dbReference>
<evidence type="ECO:0000256" key="1">
    <source>
        <dbReference type="ARBA" id="ARBA00004123"/>
    </source>
</evidence>
<dbReference type="EMBL" id="KY444694">
    <property type="protein sequence ID" value="AQQ11836.1"/>
    <property type="molecule type" value="mRNA"/>
</dbReference>
<protein>
    <submittedName>
        <fullName evidence="12">Squamosa-promoter binding protein-like protein</fullName>
    </submittedName>
</protein>
<evidence type="ECO:0000256" key="8">
    <source>
        <dbReference type="ARBA" id="ARBA00023242"/>
    </source>
</evidence>
<evidence type="ECO:0000256" key="7">
    <source>
        <dbReference type="ARBA" id="ARBA00023163"/>
    </source>
</evidence>
<dbReference type="SUPFAM" id="SSF103612">
    <property type="entry name" value="SBT domain"/>
    <property type="match status" value="1"/>
</dbReference>
<evidence type="ECO:0000256" key="5">
    <source>
        <dbReference type="ARBA" id="ARBA00023015"/>
    </source>
</evidence>
<sequence>METGSSGVGGGDDVHGLKFGKKIYFEQDAAGGSGSAAAAAGGKKGKGVASGGAGAGGAAAAAPAPPPRCQVEGCGVDLSGAKAYYCRHKVCAMHSKAPRVVVAGLEQRFCQQCSRFHQLPEFDQGKRSCRRRLAGHNERRRKPPPGPLSSRYGRLAASFHEEPSRFRSFLLDFSYPRVPSSVRDAWPAVRPGDRMPGGIQWQGNLDPHAHPSAVAGYGAHAYSRQGSSAAAPPVFPGPELPPGGCLAGVAADSSCALSLLSTQPWDATHSANHNRAATMSSSAGFDGNPVALSVMASNYMAPSPWTGSRGYEGGRNVPHQLPHEVPLDEVHPGSSHHGQFSGELELALQGNGPAPAPRMDHSSNSTFDQASSSTNWSL</sequence>
<evidence type="ECO:0000256" key="10">
    <source>
        <dbReference type="SAM" id="MobiDB-lite"/>
    </source>
</evidence>
<dbReference type="InterPro" id="IPR004333">
    <property type="entry name" value="SBP_dom"/>
</dbReference>
<dbReference type="Pfam" id="PF03110">
    <property type="entry name" value="SBP"/>
    <property type="match status" value="1"/>
</dbReference>
<keyword evidence="6" id="KW-0238">DNA-binding</keyword>
<feature type="compositionally biased region" description="Polar residues" evidence="10">
    <location>
        <begin position="362"/>
        <end position="378"/>
    </location>
</feature>
<evidence type="ECO:0000256" key="2">
    <source>
        <dbReference type="ARBA" id="ARBA00022723"/>
    </source>
</evidence>
<dbReference type="GO" id="GO:0005634">
    <property type="term" value="C:nucleus"/>
    <property type="evidence" value="ECO:0007669"/>
    <property type="project" value="UniProtKB-SubCell"/>
</dbReference>
<evidence type="ECO:0000256" key="6">
    <source>
        <dbReference type="ARBA" id="ARBA00023125"/>
    </source>
</evidence>
<dbReference type="AlphaFoldDB" id="A0A3Q8ANS2"/>
<keyword evidence="7" id="KW-0804">Transcription</keyword>
<dbReference type="PANTHER" id="PTHR31251">
    <property type="entry name" value="SQUAMOSA PROMOTER-BINDING-LIKE PROTEIN 4"/>
    <property type="match status" value="1"/>
</dbReference>
<accession>A0A3Q8ANS2</accession>
<proteinExistence type="evidence at transcript level"/>
<evidence type="ECO:0000259" key="11">
    <source>
        <dbReference type="PROSITE" id="PS51141"/>
    </source>
</evidence>
<keyword evidence="3 9" id="KW-0863">Zinc-finger</keyword>
<organism evidence="12">
    <name type="scientific">Bambusa oldhamii</name>
    <name type="common">Giant timber bamboo</name>
    <dbReference type="NCBI Taxonomy" id="58923"/>
    <lineage>
        <taxon>Eukaryota</taxon>
        <taxon>Viridiplantae</taxon>
        <taxon>Streptophyta</taxon>
        <taxon>Embryophyta</taxon>
        <taxon>Tracheophyta</taxon>
        <taxon>Spermatophyta</taxon>
        <taxon>Magnoliopsida</taxon>
        <taxon>Liliopsida</taxon>
        <taxon>Poales</taxon>
        <taxon>Poaceae</taxon>
        <taxon>BOP clade</taxon>
        <taxon>Bambusoideae</taxon>
        <taxon>Bambusodae</taxon>
        <taxon>Bambuseae</taxon>
        <taxon>Bambusinae</taxon>
        <taxon>Bambusa</taxon>
    </lineage>
</organism>
<dbReference type="GO" id="GO:0003677">
    <property type="term" value="F:DNA binding"/>
    <property type="evidence" value="ECO:0007669"/>
    <property type="project" value="UniProtKB-KW"/>
</dbReference>
<feature type="compositionally biased region" description="Gly residues" evidence="10">
    <location>
        <begin position="48"/>
        <end position="57"/>
    </location>
</feature>
<dbReference type="PANTHER" id="PTHR31251:SF195">
    <property type="entry name" value="SBP-DOMAIN PROTEIN 5"/>
    <property type="match status" value="1"/>
</dbReference>
<reference evidence="12" key="1">
    <citation type="submission" date="2017-01" db="EMBL/GenBank/DDBJ databases">
        <title>Transcriptomes of bamboos.</title>
        <authorList>
            <person name="Lin C.-S."/>
            <person name="Yue J.-J."/>
            <person name="Hsiao H.-W."/>
            <person name="Yang L.-H."/>
            <person name="Gu X.-P."/>
            <person name="Shih M.-C."/>
        </authorList>
    </citation>
    <scope>NUCLEOTIDE SEQUENCE</scope>
    <source>
        <strain evidence="12">BoSPL14-2</strain>
    </source>
</reference>
<dbReference type="InterPro" id="IPR044817">
    <property type="entry name" value="SBP-like"/>
</dbReference>
<keyword evidence="5" id="KW-0805">Transcription regulation</keyword>